<organism evidence="1 2">
    <name type="scientific">Paraburkholderia phenoliruptrix</name>
    <dbReference type="NCBI Taxonomy" id="252970"/>
    <lineage>
        <taxon>Bacteria</taxon>
        <taxon>Pseudomonadati</taxon>
        <taxon>Pseudomonadota</taxon>
        <taxon>Betaproteobacteria</taxon>
        <taxon>Burkholderiales</taxon>
        <taxon>Burkholderiaceae</taxon>
        <taxon>Paraburkholderia</taxon>
    </lineage>
</organism>
<evidence type="ECO:0000313" key="2">
    <source>
        <dbReference type="Proteomes" id="UP000494249"/>
    </source>
</evidence>
<evidence type="ECO:0000313" key="1">
    <source>
        <dbReference type="EMBL" id="CAB3731724.1"/>
    </source>
</evidence>
<proteinExistence type="predicted"/>
<dbReference type="EMBL" id="CADIKB010000043">
    <property type="protein sequence ID" value="CAB3731724.1"/>
    <property type="molecule type" value="Genomic_DNA"/>
</dbReference>
<dbReference type="AlphaFoldDB" id="A0A6J5CAL9"/>
<name>A0A6J5CAL9_9BURK</name>
<protein>
    <submittedName>
        <fullName evidence="1">Uncharacterized protein</fullName>
    </submittedName>
</protein>
<dbReference type="Proteomes" id="UP000494249">
    <property type="component" value="Unassembled WGS sequence"/>
</dbReference>
<reference evidence="1 2" key="1">
    <citation type="submission" date="2020-04" db="EMBL/GenBank/DDBJ databases">
        <authorList>
            <person name="De Canck E."/>
        </authorList>
    </citation>
    <scope>NUCLEOTIDE SEQUENCE [LARGE SCALE GENOMIC DNA]</scope>
    <source>
        <strain evidence="1 2">LMG 22037</strain>
    </source>
</reference>
<dbReference type="RefSeq" id="WP_035478353.1">
    <property type="nucleotide sequence ID" value="NZ_CADIKB010000043.1"/>
</dbReference>
<gene>
    <name evidence="1" type="ORF">LMG22037_05636</name>
</gene>
<accession>A0A6J5CAL9</accession>
<sequence>MESENDVQAGRTWIVIAAFGAWSANVPSGMIGVIASLDGVRDDVQSRSKWLVPAVEYRQLLKSDRQFVIDPAKHHRVADSVEFGIGAHVVLSSRELSERYPAKGSMPAELVEQLYALREEEIRRLASLQEVTATRLLDLDWGARAKVADLLFTRCSAQARYALLNDAHHFVRSSAVLAERALANRTDSPDSMEDRREEIAEVLKSAGFRMEYDPGAIPGEGHVLIQIESGEVVDEPDEAIARLAREWSGLTDEVEKDET</sequence>